<dbReference type="OrthoDB" id="9766741at2"/>
<feature type="domain" description="Alpha-L-rhamnosidase six-hairpin glycosidase" evidence="7">
    <location>
        <begin position="472"/>
        <end position="804"/>
    </location>
</feature>
<keyword evidence="10" id="KW-1185">Reference proteome</keyword>
<organism evidence="9 10">
    <name type="scientific">Niabella ginsenosidivorans</name>
    <dbReference type="NCBI Taxonomy" id="1176587"/>
    <lineage>
        <taxon>Bacteria</taxon>
        <taxon>Pseudomonadati</taxon>
        <taxon>Bacteroidota</taxon>
        <taxon>Chitinophagia</taxon>
        <taxon>Chitinophagales</taxon>
        <taxon>Chitinophagaceae</taxon>
        <taxon>Niabella</taxon>
    </lineage>
</organism>
<dbReference type="Gene3D" id="2.60.40.10">
    <property type="entry name" value="Immunoglobulins"/>
    <property type="match status" value="1"/>
</dbReference>
<accession>A0A1A9HXZ5</accession>
<dbReference type="PANTHER" id="PTHR33307:SF11">
    <property type="entry name" value="ALPHA-L-RHAMNOSIDASE"/>
    <property type="match status" value="1"/>
</dbReference>
<dbReference type="Gene3D" id="2.60.120.260">
    <property type="entry name" value="Galactose-binding domain-like"/>
    <property type="match status" value="2"/>
</dbReference>
<protein>
    <recommendedName>
        <fullName evidence="2">alpha-L-rhamnosidase</fullName>
        <ecNumber evidence="2">3.2.1.40</ecNumber>
    </recommendedName>
</protein>
<dbReference type="Pfam" id="PF17390">
    <property type="entry name" value="Bac_rhamnosid_C"/>
    <property type="match status" value="1"/>
</dbReference>
<dbReference type="KEGG" id="nia:A8C56_03990"/>
<proteinExistence type="predicted"/>
<dbReference type="Pfam" id="PF08531">
    <property type="entry name" value="Bac_rhamnosid_N"/>
    <property type="match status" value="1"/>
</dbReference>
<dbReference type="RefSeq" id="WP_067752369.1">
    <property type="nucleotide sequence ID" value="NZ_CP015772.1"/>
</dbReference>
<dbReference type="InterPro" id="IPR012341">
    <property type="entry name" value="6hp_glycosidase-like_sf"/>
</dbReference>
<dbReference type="Pfam" id="PF17389">
    <property type="entry name" value="Bac_rhamnosid6H"/>
    <property type="match status" value="1"/>
</dbReference>
<feature type="domain" description="Bacterial alpha-L-rhamnosidase N-terminal" evidence="6">
    <location>
        <begin position="184"/>
        <end position="353"/>
    </location>
</feature>
<dbReference type="EC" id="3.2.1.40" evidence="2"/>
<dbReference type="STRING" id="1176587.A8C56_03990"/>
<feature type="signal peptide" evidence="4">
    <location>
        <begin position="1"/>
        <end position="19"/>
    </location>
</feature>
<gene>
    <name evidence="9" type="ORF">A8C56_03990</name>
</gene>
<evidence type="ECO:0000256" key="3">
    <source>
        <dbReference type="ARBA" id="ARBA00022801"/>
    </source>
</evidence>
<dbReference type="InterPro" id="IPR035396">
    <property type="entry name" value="Bac_rhamnosid6H"/>
</dbReference>
<keyword evidence="3" id="KW-0378">Hydrolase</keyword>
<reference evidence="9 10" key="1">
    <citation type="submission" date="2016-05" db="EMBL/GenBank/DDBJ databases">
        <title>Niabella ginsenosidivorans BS26 whole genome sequencing.</title>
        <authorList>
            <person name="Im W.T."/>
            <person name="Siddiqi M.Z."/>
        </authorList>
    </citation>
    <scope>NUCLEOTIDE SEQUENCE [LARGE SCALE GENOMIC DNA]</scope>
    <source>
        <strain evidence="9 10">BS26</strain>
    </source>
</reference>
<dbReference type="InterPro" id="IPR035398">
    <property type="entry name" value="Bac_rhamnosid_C"/>
</dbReference>
<evidence type="ECO:0000259" key="7">
    <source>
        <dbReference type="Pfam" id="PF17389"/>
    </source>
</evidence>
<feature type="domain" description="Alpha-L-rhamnosidase C-terminal" evidence="8">
    <location>
        <begin position="808"/>
        <end position="881"/>
    </location>
</feature>
<dbReference type="Gene3D" id="1.50.10.10">
    <property type="match status" value="1"/>
</dbReference>
<keyword evidence="4" id="KW-0732">Signal</keyword>
<evidence type="ECO:0000259" key="6">
    <source>
        <dbReference type="Pfam" id="PF08531"/>
    </source>
</evidence>
<feature type="domain" description="Alpha-L-rhamnosidase concanavalin-like" evidence="5">
    <location>
        <begin position="362"/>
        <end position="449"/>
    </location>
</feature>
<dbReference type="InterPro" id="IPR008928">
    <property type="entry name" value="6-hairpin_glycosidase_sf"/>
</dbReference>
<dbReference type="PIRSF" id="PIRSF010631">
    <property type="entry name" value="A-rhamnsds"/>
    <property type="match status" value="1"/>
</dbReference>
<evidence type="ECO:0000259" key="8">
    <source>
        <dbReference type="Pfam" id="PF17390"/>
    </source>
</evidence>
<dbReference type="Gene3D" id="2.60.420.10">
    <property type="entry name" value="Maltose phosphorylase, domain 3"/>
    <property type="match status" value="1"/>
</dbReference>
<dbReference type="Pfam" id="PF25788">
    <property type="entry name" value="Ig_Rha78A_N"/>
    <property type="match status" value="1"/>
</dbReference>
<name>A0A1A9HXZ5_9BACT</name>
<dbReference type="Proteomes" id="UP000077667">
    <property type="component" value="Chromosome"/>
</dbReference>
<evidence type="ECO:0000259" key="5">
    <source>
        <dbReference type="Pfam" id="PF05592"/>
    </source>
</evidence>
<dbReference type="SUPFAM" id="SSF48208">
    <property type="entry name" value="Six-hairpin glycosidases"/>
    <property type="match status" value="1"/>
</dbReference>
<dbReference type="InterPro" id="IPR016007">
    <property type="entry name" value="Alpha_rhamnosid"/>
</dbReference>
<evidence type="ECO:0000313" key="10">
    <source>
        <dbReference type="Proteomes" id="UP000077667"/>
    </source>
</evidence>
<dbReference type="Pfam" id="PF05592">
    <property type="entry name" value="Bac_rhamnosid"/>
    <property type="match status" value="1"/>
</dbReference>
<evidence type="ECO:0000256" key="2">
    <source>
        <dbReference type="ARBA" id="ARBA00012652"/>
    </source>
</evidence>
<feature type="chain" id="PRO_5008389577" description="alpha-L-rhamnosidase" evidence="4">
    <location>
        <begin position="20"/>
        <end position="895"/>
    </location>
</feature>
<sequence length="895" mass="100048">MKRLLFLGLFLSVIKIAPAQLQPVNLRCEYLKDPLGIDAEQPRLSWELSGTANNSRQTAYRILVADQPALLDKDQGNIWDSKKISTSASLQIAYSGKPLVSGKKYFWKVMVWDEKGKASAFSNRAIWQMGLLTAADWSGARWIAHDILPDTSIILPFAHGKGKKAWGKRPDVLPLFRKEFIIKKQVEEATVFISGLGHFEMSINGKKTGDHFLDPGWTQYSRQAQYVTFDITRQLNEGNNVIGVLLGNGFYYIPGERYRKLTGAYGYPKMIAKIRIRYKDGSEQVIISDNSWKTTGSPVYFSSIYGGEDYDANREQKGWDQKGYNDAGWKNALVTTGPPGLYAQPAAPVKVMQALEPVAKKELAPGIWMYDLGQNFSGIPAIKVSGKKGDTIRLRPAELVNEDGTANQKATGSPYYYTYVLKGAEVEEWHPRFTYYGFRYVQVEGATPADHPTSLPVIKALKGLHIRNSAPETGSFNCSNELFNKTNDLIRWAIRSNMVSVFTDCPHREKLGWLEETHLMGASVQYNYDIAALAKKIVRDMINAQTDEGLVPDIAPEYVHFDGGFRDSPEWGSAAVIFPWYAFQWYGDTSILRDAYPMMKKYMYYLKGKAKGHILYFGLGDWFDLGPDRPGVSQLTPEGVTSTATYYYDLTILSKIAALFNNKADQILFENRAAAVKSAFNKKFFNKATKQYATGSQAANAMALYMGLAEPQYHEAVVKNLVKDIRARNNALTGGDVGYRYVLRALEDAGHSDVIYDMNNRSDVPGYGYQLAHGATALTESWAALPTVSNNHFMLGHLMEWFYSGLCGIRQAAGSVGFKEIEIRPHPVGDIKTAKAGYHSVRGPIEVSWKKQGDQFTIDVSIPANTTAVIYYPPGYNKQVQKIGSGSYHFTVKSR</sequence>
<dbReference type="InterPro" id="IPR008902">
    <property type="entry name" value="Rhamnosid_concanavalin"/>
</dbReference>
<evidence type="ECO:0000256" key="4">
    <source>
        <dbReference type="SAM" id="SignalP"/>
    </source>
</evidence>
<evidence type="ECO:0000313" key="9">
    <source>
        <dbReference type="EMBL" id="ANH80257.1"/>
    </source>
</evidence>
<dbReference type="InterPro" id="IPR013783">
    <property type="entry name" value="Ig-like_fold"/>
</dbReference>
<comment type="catalytic activity">
    <reaction evidence="1">
        <text>Hydrolysis of terminal non-reducing alpha-L-rhamnose residues in alpha-L-rhamnosides.</text>
        <dbReference type="EC" id="3.2.1.40"/>
    </reaction>
</comment>
<dbReference type="GO" id="GO:0005975">
    <property type="term" value="P:carbohydrate metabolic process"/>
    <property type="evidence" value="ECO:0007669"/>
    <property type="project" value="InterPro"/>
</dbReference>
<dbReference type="InterPro" id="IPR013737">
    <property type="entry name" value="Bac_rhamnosid_N"/>
</dbReference>
<dbReference type="GO" id="GO:0030596">
    <property type="term" value="F:alpha-L-rhamnosidase activity"/>
    <property type="evidence" value="ECO:0007669"/>
    <property type="project" value="UniProtKB-EC"/>
</dbReference>
<dbReference type="PANTHER" id="PTHR33307">
    <property type="entry name" value="ALPHA-RHAMNOSIDASE (EUROFUNG)"/>
    <property type="match status" value="1"/>
</dbReference>
<evidence type="ECO:0000256" key="1">
    <source>
        <dbReference type="ARBA" id="ARBA00001445"/>
    </source>
</evidence>
<dbReference type="EMBL" id="CP015772">
    <property type="protein sequence ID" value="ANH80257.1"/>
    <property type="molecule type" value="Genomic_DNA"/>
</dbReference>
<dbReference type="AlphaFoldDB" id="A0A1A9HXZ5"/>